<name>A0ABT1BUW9_9BURK</name>
<sequence length="93" mass="10866">MRLVGRDKLDQFCTEHADCRKWIAAWITDVGTARWRTPQDIKQRYASASMLERNTVIFNVRGNEYRLVTVVAYQVGVVAVEWIGTHAEYSKRY</sequence>
<dbReference type="RefSeq" id="WP_252772279.1">
    <property type="nucleotide sequence ID" value="NZ_JAMXMC010000021.1"/>
</dbReference>
<keyword evidence="2" id="KW-1185">Reference proteome</keyword>
<dbReference type="Pfam" id="PF09907">
    <property type="entry name" value="HigB_toxin"/>
    <property type="match status" value="1"/>
</dbReference>
<protein>
    <submittedName>
        <fullName evidence="1">Type II toxin-antitoxin system HigB family toxin</fullName>
    </submittedName>
</protein>
<dbReference type="InterPro" id="IPR018669">
    <property type="entry name" value="Toxin_HigB"/>
</dbReference>
<reference evidence="1 2" key="1">
    <citation type="submission" date="2022-06" db="EMBL/GenBank/DDBJ databases">
        <title>Ideonella sp. NS12-5 Genome sequencing and assembly.</title>
        <authorList>
            <person name="Jung Y."/>
        </authorList>
    </citation>
    <scope>NUCLEOTIDE SEQUENCE [LARGE SCALE GENOMIC DNA]</scope>
    <source>
        <strain evidence="1 2">NS12-5</strain>
    </source>
</reference>
<organism evidence="1 2">
    <name type="scientific">Ideonella oryzae</name>
    <dbReference type="NCBI Taxonomy" id="2937441"/>
    <lineage>
        <taxon>Bacteria</taxon>
        <taxon>Pseudomonadati</taxon>
        <taxon>Pseudomonadota</taxon>
        <taxon>Betaproteobacteria</taxon>
        <taxon>Burkholderiales</taxon>
        <taxon>Sphaerotilaceae</taxon>
        <taxon>Ideonella</taxon>
    </lineage>
</organism>
<proteinExistence type="predicted"/>
<gene>
    <name evidence="1" type="ORF">M0L44_21735</name>
</gene>
<evidence type="ECO:0000313" key="2">
    <source>
        <dbReference type="Proteomes" id="UP001204851"/>
    </source>
</evidence>
<comment type="caution">
    <text evidence="1">The sequence shown here is derived from an EMBL/GenBank/DDBJ whole genome shotgun (WGS) entry which is preliminary data.</text>
</comment>
<dbReference type="EMBL" id="JAMXMC010000021">
    <property type="protein sequence ID" value="MCO5979331.1"/>
    <property type="molecule type" value="Genomic_DNA"/>
</dbReference>
<dbReference type="Proteomes" id="UP001204851">
    <property type="component" value="Unassembled WGS sequence"/>
</dbReference>
<accession>A0ABT1BUW9</accession>
<evidence type="ECO:0000313" key="1">
    <source>
        <dbReference type="EMBL" id="MCO5979331.1"/>
    </source>
</evidence>